<evidence type="ECO:0000313" key="1">
    <source>
        <dbReference type="EMBL" id="KAJ1732469.1"/>
    </source>
</evidence>
<dbReference type="EMBL" id="JANBOI010000222">
    <property type="protein sequence ID" value="KAJ1732469.1"/>
    <property type="molecule type" value="Genomic_DNA"/>
</dbReference>
<protein>
    <submittedName>
        <fullName evidence="1">Uncharacterized protein</fullName>
    </submittedName>
</protein>
<comment type="caution">
    <text evidence="1">The sequence shown here is derived from an EMBL/GenBank/DDBJ whole genome shotgun (WGS) entry which is preliminary data.</text>
</comment>
<keyword evidence="2" id="KW-1185">Reference proteome</keyword>
<sequence>MVFETSQRASAAAKSQGYRELDRGAIGSFCEARAVGLAGGGPPAVEAVCVDACASNTVAVAGAHGVVWAAEFARDVRCAWWIDERAVGVLTAAELHGALELFVVNVSLQDGAATPPVNRVCLQIDQMVGGPRSTPPLRVAAQGLHVVCTVAAAGPDTEALWYWRLDRGSTHGAEGAASVAESGWVRCEHPALVALCWIGPGAGLAATRDGGFWFVLTPHVQTAELACNLRRLDMLPWRWQEAVVAADTLAPAHRGPMPSRPVLCLPGPTGMSFYRLDATSCAAALLVRRAFPAGWVWLCASTAAYVILSPCRHRATVCRMPSGEPLYTARLHPDASGDDVFQDGWMLGETFACALSTGTALFVLRPDL</sequence>
<proteinExistence type="predicted"/>
<name>A0A9W8CZJ1_9FUNG</name>
<accession>A0A9W8CZJ1</accession>
<dbReference type="Proteomes" id="UP001143981">
    <property type="component" value="Unassembled WGS sequence"/>
</dbReference>
<dbReference type="AlphaFoldDB" id="A0A9W8CZJ1"/>
<reference evidence="1" key="1">
    <citation type="submission" date="2022-07" db="EMBL/GenBank/DDBJ databases">
        <title>Phylogenomic reconstructions and comparative analyses of Kickxellomycotina fungi.</title>
        <authorList>
            <person name="Reynolds N.K."/>
            <person name="Stajich J.E."/>
            <person name="Barry K."/>
            <person name="Grigoriev I.V."/>
            <person name="Crous P."/>
            <person name="Smith M.E."/>
        </authorList>
    </citation>
    <scope>NUCLEOTIDE SEQUENCE</scope>
    <source>
        <strain evidence="1">BCRC 34381</strain>
    </source>
</reference>
<evidence type="ECO:0000313" key="2">
    <source>
        <dbReference type="Proteomes" id="UP001143981"/>
    </source>
</evidence>
<dbReference type="OrthoDB" id="5512054at2759"/>
<organism evidence="1 2">
    <name type="scientific">Coemansia biformis</name>
    <dbReference type="NCBI Taxonomy" id="1286918"/>
    <lineage>
        <taxon>Eukaryota</taxon>
        <taxon>Fungi</taxon>
        <taxon>Fungi incertae sedis</taxon>
        <taxon>Zoopagomycota</taxon>
        <taxon>Kickxellomycotina</taxon>
        <taxon>Kickxellomycetes</taxon>
        <taxon>Kickxellales</taxon>
        <taxon>Kickxellaceae</taxon>
        <taxon>Coemansia</taxon>
    </lineage>
</organism>
<gene>
    <name evidence="1" type="ORF">LPJ61_002025</name>
</gene>